<name>A0A2Z6PDH5_TRISU</name>
<sequence>MSGKTGRKALIVFQFHRLPLFYIKSPRGQEKSNKRPSLDCCSFKPATQAERKPLFKLRAKTNGKGEEADRDLEDQPRALLILQSTGQRHTRHTQTKMFSISEFLSIVTNLSIPESETLVIESVS</sequence>
<proteinExistence type="predicted"/>
<dbReference type="AlphaFoldDB" id="A0A2Z6PDH5"/>
<protein>
    <submittedName>
        <fullName evidence="1">Uncharacterized protein</fullName>
    </submittedName>
</protein>
<evidence type="ECO:0000313" key="2">
    <source>
        <dbReference type="Proteomes" id="UP000242715"/>
    </source>
</evidence>
<accession>A0A2Z6PDH5</accession>
<gene>
    <name evidence="1" type="ORF">TSUD_291750</name>
</gene>
<evidence type="ECO:0000313" key="1">
    <source>
        <dbReference type="EMBL" id="GAU48490.1"/>
    </source>
</evidence>
<dbReference type="EMBL" id="DF974429">
    <property type="protein sequence ID" value="GAU48490.1"/>
    <property type="molecule type" value="Genomic_DNA"/>
</dbReference>
<reference evidence="2" key="1">
    <citation type="journal article" date="2017" name="Front. Plant Sci.">
        <title>Climate Clever Clovers: New Paradigm to Reduce the Environmental Footprint of Ruminants by Breeding Low Methanogenic Forages Utilizing Haplotype Variation.</title>
        <authorList>
            <person name="Kaur P."/>
            <person name="Appels R."/>
            <person name="Bayer P.E."/>
            <person name="Keeble-Gagnere G."/>
            <person name="Wang J."/>
            <person name="Hirakawa H."/>
            <person name="Shirasawa K."/>
            <person name="Vercoe P."/>
            <person name="Stefanova K."/>
            <person name="Durmic Z."/>
            <person name="Nichols P."/>
            <person name="Revell C."/>
            <person name="Isobe S.N."/>
            <person name="Edwards D."/>
            <person name="Erskine W."/>
        </authorList>
    </citation>
    <scope>NUCLEOTIDE SEQUENCE [LARGE SCALE GENOMIC DNA]</scope>
    <source>
        <strain evidence="2">cv. Daliak</strain>
    </source>
</reference>
<keyword evidence="2" id="KW-1185">Reference proteome</keyword>
<organism evidence="1 2">
    <name type="scientific">Trifolium subterraneum</name>
    <name type="common">Subterranean clover</name>
    <dbReference type="NCBI Taxonomy" id="3900"/>
    <lineage>
        <taxon>Eukaryota</taxon>
        <taxon>Viridiplantae</taxon>
        <taxon>Streptophyta</taxon>
        <taxon>Embryophyta</taxon>
        <taxon>Tracheophyta</taxon>
        <taxon>Spermatophyta</taxon>
        <taxon>Magnoliopsida</taxon>
        <taxon>eudicotyledons</taxon>
        <taxon>Gunneridae</taxon>
        <taxon>Pentapetalae</taxon>
        <taxon>rosids</taxon>
        <taxon>fabids</taxon>
        <taxon>Fabales</taxon>
        <taxon>Fabaceae</taxon>
        <taxon>Papilionoideae</taxon>
        <taxon>50 kb inversion clade</taxon>
        <taxon>NPAAA clade</taxon>
        <taxon>Hologalegina</taxon>
        <taxon>IRL clade</taxon>
        <taxon>Trifolieae</taxon>
        <taxon>Trifolium</taxon>
    </lineage>
</organism>
<dbReference type="Proteomes" id="UP000242715">
    <property type="component" value="Unassembled WGS sequence"/>
</dbReference>